<comment type="caution">
    <text evidence="3">The sequence shown here is derived from an EMBL/GenBank/DDBJ whole genome shotgun (WGS) entry which is preliminary data.</text>
</comment>
<evidence type="ECO:0000313" key="4">
    <source>
        <dbReference type="Proteomes" id="UP001596147"/>
    </source>
</evidence>
<feature type="transmembrane region" description="Helical" evidence="1">
    <location>
        <begin position="49"/>
        <end position="69"/>
    </location>
</feature>
<dbReference type="Pfam" id="PF03703">
    <property type="entry name" value="bPH_2"/>
    <property type="match status" value="1"/>
</dbReference>
<sequence length="161" mass="18373">MEIGQPKHQISIDGLKVWRITATITSVILWLVLIGVGIATYIFEWPIVLYVWLAAGILVLSTISSIFIIPSIRWHRFRYEVREQEIEIQHGVFVITRTLVPMIRVQHVDTVQGPLLRKYNLATIEISTAASKHEIPAIDVEEAEQLRHTISKLARVAEDDV</sequence>
<proteinExistence type="predicted"/>
<accession>A0ABW0LIB9</accession>
<dbReference type="EMBL" id="JBHSMC010000014">
    <property type="protein sequence ID" value="MFC5465525.1"/>
    <property type="molecule type" value="Genomic_DNA"/>
</dbReference>
<keyword evidence="4" id="KW-1185">Reference proteome</keyword>
<dbReference type="Proteomes" id="UP001596147">
    <property type="component" value="Unassembled WGS sequence"/>
</dbReference>
<keyword evidence="1" id="KW-0812">Transmembrane</keyword>
<keyword evidence="1" id="KW-1133">Transmembrane helix</keyword>
<feature type="transmembrane region" description="Helical" evidence="1">
    <location>
        <begin position="20"/>
        <end position="43"/>
    </location>
</feature>
<name>A0ABW0LIB9_9BACI</name>
<organism evidence="3 4">
    <name type="scientific">Lederbergia graminis</name>
    <dbReference type="NCBI Taxonomy" id="735518"/>
    <lineage>
        <taxon>Bacteria</taxon>
        <taxon>Bacillati</taxon>
        <taxon>Bacillota</taxon>
        <taxon>Bacilli</taxon>
        <taxon>Bacillales</taxon>
        <taxon>Bacillaceae</taxon>
        <taxon>Lederbergia</taxon>
    </lineage>
</organism>
<protein>
    <submittedName>
        <fullName evidence="3">PH domain-containing protein</fullName>
    </submittedName>
</protein>
<dbReference type="PANTHER" id="PTHR34473">
    <property type="entry name" value="UPF0699 TRANSMEMBRANE PROTEIN YDBS"/>
    <property type="match status" value="1"/>
</dbReference>
<evidence type="ECO:0000313" key="3">
    <source>
        <dbReference type="EMBL" id="MFC5465525.1"/>
    </source>
</evidence>
<feature type="domain" description="YdbS-like PH" evidence="2">
    <location>
        <begin position="74"/>
        <end position="150"/>
    </location>
</feature>
<dbReference type="RefSeq" id="WP_382351992.1">
    <property type="nucleotide sequence ID" value="NZ_JBHSMC010000014.1"/>
</dbReference>
<evidence type="ECO:0000259" key="2">
    <source>
        <dbReference type="Pfam" id="PF03703"/>
    </source>
</evidence>
<reference evidence="4" key="1">
    <citation type="journal article" date="2019" name="Int. J. Syst. Evol. Microbiol.">
        <title>The Global Catalogue of Microorganisms (GCM) 10K type strain sequencing project: providing services to taxonomists for standard genome sequencing and annotation.</title>
        <authorList>
            <consortium name="The Broad Institute Genomics Platform"/>
            <consortium name="The Broad Institute Genome Sequencing Center for Infectious Disease"/>
            <person name="Wu L."/>
            <person name="Ma J."/>
        </authorList>
    </citation>
    <scope>NUCLEOTIDE SEQUENCE [LARGE SCALE GENOMIC DNA]</scope>
    <source>
        <strain evidence="4">CGMCC 1.12237</strain>
    </source>
</reference>
<gene>
    <name evidence="3" type="ORF">ACFPM4_12260</name>
</gene>
<dbReference type="PANTHER" id="PTHR34473:SF2">
    <property type="entry name" value="UPF0699 TRANSMEMBRANE PROTEIN YDBT"/>
    <property type="match status" value="1"/>
</dbReference>
<dbReference type="InterPro" id="IPR005182">
    <property type="entry name" value="YdbS-like_PH"/>
</dbReference>
<evidence type="ECO:0000256" key="1">
    <source>
        <dbReference type="SAM" id="Phobius"/>
    </source>
</evidence>
<keyword evidence="1" id="KW-0472">Membrane</keyword>